<dbReference type="SMART" id="SM00867">
    <property type="entry name" value="YceI"/>
    <property type="match status" value="1"/>
</dbReference>
<dbReference type="Gene3D" id="2.40.128.110">
    <property type="entry name" value="Lipid/polyisoprenoid-binding, YceI-like"/>
    <property type="match status" value="1"/>
</dbReference>
<gene>
    <name evidence="3" type="ORF">SGQ83_10005</name>
</gene>
<evidence type="ECO:0000256" key="1">
    <source>
        <dbReference type="SAM" id="SignalP"/>
    </source>
</evidence>
<accession>A0ABU4RDD3</accession>
<feature type="chain" id="PRO_5047494957" evidence="1">
    <location>
        <begin position="25"/>
        <end position="188"/>
    </location>
</feature>
<evidence type="ECO:0000259" key="2">
    <source>
        <dbReference type="SMART" id="SM00867"/>
    </source>
</evidence>
<organism evidence="3 4">
    <name type="scientific">Flavobacterium cupriresistens</name>
    <dbReference type="NCBI Taxonomy" id="2893885"/>
    <lineage>
        <taxon>Bacteria</taxon>
        <taxon>Pseudomonadati</taxon>
        <taxon>Bacteroidota</taxon>
        <taxon>Flavobacteriia</taxon>
        <taxon>Flavobacteriales</taxon>
        <taxon>Flavobacteriaceae</taxon>
        <taxon>Flavobacterium</taxon>
    </lineage>
</organism>
<sequence length="188" mass="20894">MKTKKIKSILLTFICLGIAFYAKAQKNYTVDTKSLFSVTGTSTLHDWEMKSDTGTGTANITALNHKITEINSLTIMLLAESIKNEKNGINKAAYETLNTKTHKNIKYVLKSAEKVNESTWNLTGIYTIAGVSKEYKTQIKTSFVNEIINLQGVQKITFADFGMTPPKALLGTIKTGKDLTINFNLFLK</sequence>
<comment type="caution">
    <text evidence="3">The sequence shown here is derived from an EMBL/GenBank/DDBJ whole genome shotgun (WGS) entry which is preliminary data.</text>
</comment>
<dbReference type="SUPFAM" id="SSF101874">
    <property type="entry name" value="YceI-like"/>
    <property type="match status" value="1"/>
</dbReference>
<protein>
    <submittedName>
        <fullName evidence="3">YceI family protein</fullName>
    </submittedName>
</protein>
<dbReference type="Proteomes" id="UP001273350">
    <property type="component" value="Unassembled WGS sequence"/>
</dbReference>
<evidence type="ECO:0000313" key="3">
    <source>
        <dbReference type="EMBL" id="MDX6189684.1"/>
    </source>
</evidence>
<name>A0ABU4RDD3_9FLAO</name>
<evidence type="ECO:0000313" key="4">
    <source>
        <dbReference type="Proteomes" id="UP001273350"/>
    </source>
</evidence>
<feature type="signal peptide" evidence="1">
    <location>
        <begin position="1"/>
        <end position="24"/>
    </location>
</feature>
<dbReference type="EMBL" id="JAWXVI010000005">
    <property type="protein sequence ID" value="MDX6189684.1"/>
    <property type="molecule type" value="Genomic_DNA"/>
</dbReference>
<dbReference type="InterPro" id="IPR036761">
    <property type="entry name" value="TTHA0802/YceI-like_sf"/>
</dbReference>
<feature type="domain" description="Lipid/polyisoprenoid-binding YceI-like" evidence="2">
    <location>
        <begin position="27"/>
        <end position="188"/>
    </location>
</feature>
<keyword evidence="4" id="KW-1185">Reference proteome</keyword>
<dbReference type="InterPro" id="IPR007372">
    <property type="entry name" value="Lipid/polyisoprenoid-bd_YceI"/>
</dbReference>
<dbReference type="RefSeq" id="WP_047775897.1">
    <property type="nucleotide sequence ID" value="NZ_CP087134.1"/>
</dbReference>
<keyword evidence="1" id="KW-0732">Signal</keyword>
<proteinExistence type="predicted"/>
<reference evidence="3 4" key="1">
    <citation type="submission" date="2023-11" db="EMBL/GenBank/DDBJ databases">
        <title>Unpublished Manusciprt.</title>
        <authorList>
            <person name="Saticioglu I.B."/>
            <person name="Ay H."/>
            <person name="Ajmi N."/>
            <person name="Altun S."/>
            <person name="Duman M."/>
        </authorList>
    </citation>
    <scope>NUCLEOTIDE SEQUENCE [LARGE SCALE GENOMIC DNA]</scope>
    <source>
        <strain evidence="3 4">Fl-318</strain>
    </source>
</reference>